<comment type="caution">
    <text evidence="1">The sequence shown here is derived from an EMBL/GenBank/DDBJ whole genome shotgun (WGS) entry which is preliminary data.</text>
</comment>
<evidence type="ECO:0000313" key="1">
    <source>
        <dbReference type="EMBL" id="PFG31186.1"/>
    </source>
</evidence>
<gene>
    <name evidence="1" type="ORF">ATJ78_2141</name>
</gene>
<accession>A0A2A9DXU0</accession>
<name>A0A2A9DXU0_9MICO</name>
<sequence length="172" mass="19960">MSTQAADIRPTWEEITYRRGRNDLAWLFISAFSDGRLRDEDYCRALQDAWTGPDSPMAYADEMIWELLFRNVDFLVEDEESTCPLTGPTILYRGCSPDRLNRMSWSERPEVALSFAERYRRQGFDAHVWAAEFESDKALARFTKARPGENEWVMEPLAGEALAKAWIHMRLG</sequence>
<dbReference type="EMBL" id="PDJE01000001">
    <property type="protein sequence ID" value="PFG31186.1"/>
    <property type="molecule type" value="Genomic_DNA"/>
</dbReference>
<dbReference type="AlphaFoldDB" id="A0A2A9DXU0"/>
<evidence type="ECO:0000313" key="2">
    <source>
        <dbReference type="Proteomes" id="UP000221369"/>
    </source>
</evidence>
<organism evidence="1 2">
    <name type="scientific">Paramicrobacterium agarici</name>
    <dbReference type="NCBI Taxonomy" id="630514"/>
    <lineage>
        <taxon>Bacteria</taxon>
        <taxon>Bacillati</taxon>
        <taxon>Actinomycetota</taxon>
        <taxon>Actinomycetes</taxon>
        <taxon>Micrococcales</taxon>
        <taxon>Microbacteriaceae</taxon>
        <taxon>Paramicrobacterium</taxon>
    </lineage>
</organism>
<proteinExistence type="predicted"/>
<keyword evidence="2" id="KW-1185">Reference proteome</keyword>
<dbReference type="Proteomes" id="UP000221369">
    <property type="component" value="Unassembled WGS sequence"/>
</dbReference>
<dbReference type="RefSeq" id="WP_098407559.1">
    <property type="nucleotide sequence ID" value="NZ_PDJE01000001.1"/>
</dbReference>
<protein>
    <submittedName>
        <fullName evidence="1">Uncharacterized protein</fullName>
    </submittedName>
</protein>
<reference evidence="1 2" key="1">
    <citation type="submission" date="2017-10" db="EMBL/GenBank/DDBJ databases">
        <title>Sequencing the genomes of 1000 actinobacteria strains.</title>
        <authorList>
            <person name="Klenk H.-P."/>
        </authorList>
    </citation>
    <scope>NUCLEOTIDE SEQUENCE [LARGE SCALE GENOMIC DNA]</scope>
    <source>
        <strain evidence="1 2">DSM 21798</strain>
    </source>
</reference>